<feature type="region of interest" description="Disordered" evidence="1">
    <location>
        <begin position="163"/>
        <end position="184"/>
    </location>
</feature>
<dbReference type="EMBL" id="BLXT01001274">
    <property type="protein sequence ID" value="GFN84047.1"/>
    <property type="molecule type" value="Genomic_DNA"/>
</dbReference>
<dbReference type="Proteomes" id="UP000735302">
    <property type="component" value="Unassembled WGS sequence"/>
</dbReference>
<evidence type="ECO:0000313" key="3">
    <source>
        <dbReference type="Proteomes" id="UP000735302"/>
    </source>
</evidence>
<comment type="caution">
    <text evidence="2">The sequence shown here is derived from an EMBL/GenBank/DDBJ whole genome shotgun (WGS) entry which is preliminary data.</text>
</comment>
<proteinExistence type="predicted"/>
<evidence type="ECO:0000313" key="2">
    <source>
        <dbReference type="EMBL" id="GFN84047.1"/>
    </source>
</evidence>
<dbReference type="AlphaFoldDB" id="A0AAV3YNA6"/>
<protein>
    <submittedName>
        <fullName evidence="2">Uncharacterized protein</fullName>
    </submittedName>
</protein>
<sequence>MQCGPQSNTRRTSFNVEEWHEGMDKINIDRMNRCQRRLMIHFTSTPHEMALHTHHTLLNEKKNSCLRKRVWGRDWMEGRKAKRESVILPLCLSRKLLSQLVPVGKKGVVVVAGVVLGGRDGSGGDGGHGSGEDSGDVCGSCDGSADGGGDGNGSCGGSGDANDGNGSRNGNDSGGRSGDCLSNGVGSGNGGGDGSAYHGDIGGIANSGCDVNSNGGGKGNDSGVGNDGGDGVASGDSFGCSCVSGDAVSWLIGQSCVNESNNDRLCSRPYRIDFGDNSIAKPGLWRTCLRFKQKASLIMVRGVGGLVNSESALRSPGILLSRVRASPPLLWREGREA</sequence>
<name>A0AAV3YNA6_9GAST</name>
<accession>A0AAV3YNA6</accession>
<gene>
    <name evidence="2" type="ORF">PoB_001055300</name>
</gene>
<keyword evidence="3" id="KW-1185">Reference proteome</keyword>
<organism evidence="2 3">
    <name type="scientific">Plakobranchus ocellatus</name>
    <dbReference type="NCBI Taxonomy" id="259542"/>
    <lineage>
        <taxon>Eukaryota</taxon>
        <taxon>Metazoa</taxon>
        <taxon>Spiralia</taxon>
        <taxon>Lophotrochozoa</taxon>
        <taxon>Mollusca</taxon>
        <taxon>Gastropoda</taxon>
        <taxon>Heterobranchia</taxon>
        <taxon>Euthyneura</taxon>
        <taxon>Panpulmonata</taxon>
        <taxon>Sacoglossa</taxon>
        <taxon>Placobranchoidea</taxon>
        <taxon>Plakobranchidae</taxon>
        <taxon>Plakobranchus</taxon>
    </lineage>
</organism>
<evidence type="ECO:0000256" key="1">
    <source>
        <dbReference type="SAM" id="MobiDB-lite"/>
    </source>
</evidence>
<reference evidence="2 3" key="1">
    <citation type="journal article" date="2021" name="Elife">
        <title>Chloroplast acquisition without the gene transfer in kleptoplastic sea slugs, Plakobranchus ocellatus.</title>
        <authorList>
            <person name="Maeda T."/>
            <person name="Takahashi S."/>
            <person name="Yoshida T."/>
            <person name="Shimamura S."/>
            <person name="Takaki Y."/>
            <person name="Nagai Y."/>
            <person name="Toyoda A."/>
            <person name="Suzuki Y."/>
            <person name="Arimoto A."/>
            <person name="Ishii H."/>
            <person name="Satoh N."/>
            <person name="Nishiyama T."/>
            <person name="Hasebe M."/>
            <person name="Maruyama T."/>
            <person name="Minagawa J."/>
            <person name="Obokata J."/>
            <person name="Shigenobu S."/>
        </authorList>
    </citation>
    <scope>NUCLEOTIDE SEQUENCE [LARGE SCALE GENOMIC DNA]</scope>
</reference>